<organism evidence="1 2">
    <name type="scientific">Fusobacterium canifelinum</name>
    <dbReference type="NCBI Taxonomy" id="285729"/>
    <lineage>
        <taxon>Bacteria</taxon>
        <taxon>Fusobacteriati</taxon>
        <taxon>Fusobacteriota</taxon>
        <taxon>Fusobacteriia</taxon>
        <taxon>Fusobacteriales</taxon>
        <taxon>Fusobacteriaceae</taxon>
        <taxon>Fusobacterium</taxon>
    </lineage>
</organism>
<sequence>MFFNKKNQVCWETCIEDDTVENDVDLEDPIEDDTEKNMSDFIKRPVENNKNNNKNYITSFWSPILIDDLSLALLYSQQSPVSSSVPKTTYNTAYIVKPKKKIAEKKIDNENNINTVESFLSKLEKIKKERSKYLYPLKPDKRKIEDILYIKNKKIKYGEVCFTLSAGSYTVGMDIPEGRYRIVAKKNSGNIYNKYNTFDENLDAENANTQKIFARLFIGDILTITYSLVVELSSEKANLLQNIVRRPIGKEITLKAGNYICGEDFKSGVYNIQRIKNSGFVSFDDSGESFGSKDNELKEIKNCLFKNNDYLGISGGLVIKLVPSQNNYIK</sequence>
<accession>A0A7T4FQZ8</accession>
<name>A0A7T4FQZ8_9FUSO</name>
<dbReference type="AlphaFoldDB" id="A0A7T4FQZ8"/>
<evidence type="ECO:0000313" key="2">
    <source>
        <dbReference type="Proteomes" id="UP000595577"/>
    </source>
</evidence>
<dbReference type="EMBL" id="CP066022">
    <property type="protein sequence ID" value="QQB75060.1"/>
    <property type="molecule type" value="Genomic_DNA"/>
</dbReference>
<protein>
    <submittedName>
        <fullName evidence="1">Uncharacterized protein</fullName>
    </submittedName>
</protein>
<dbReference type="Proteomes" id="UP000595577">
    <property type="component" value="Chromosome"/>
</dbReference>
<gene>
    <name evidence="1" type="ORF">I6H56_08615</name>
</gene>
<evidence type="ECO:0000313" key="1">
    <source>
        <dbReference type="EMBL" id="QQB75060.1"/>
    </source>
</evidence>
<proteinExistence type="predicted"/>
<reference evidence="1 2" key="1">
    <citation type="submission" date="2020-12" db="EMBL/GenBank/DDBJ databases">
        <title>FDA dAtabase for Regulatory Grade micrObial Sequences (FDA-ARGOS): Supporting development and validation of Infectious Disease Dx tests.</title>
        <authorList>
            <person name="Sproer C."/>
            <person name="Gronow S."/>
            <person name="Severitt S."/>
            <person name="Schroder I."/>
            <person name="Tallon L."/>
            <person name="Sadzewicz L."/>
            <person name="Zhao X."/>
            <person name="Boylan J."/>
            <person name="Ott S."/>
            <person name="Bowen H."/>
            <person name="Vavikolanu K."/>
            <person name="Mehta A."/>
            <person name="Aluvathingal J."/>
            <person name="Nadendla S."/>
            <person name="Lowell S."/>
            <person name="Myers T."/>
            <person name="Yan Y."/>
            <person name="Sichtig H."/>
        </authorList>
    </citation>
    <scope>NUCLEOTIDE SEQUENCE [LARGE SCALE GENOMIC DNA]</scope>
    <source>
        <strain evidence="1 2">FDAARGOS_999</strain>
    </source>
</reference>